<protein>
    <submittedName>
        <fullName evidence="3">Uncharacterized protein</fullName>
    </submittedName>
</protein>
<organism evidence="3 4">
    <name type="scientific">Digitaria exilis</name>
    <dbReference type="NCBI Taxonomy" id="1010633"/>
    <lineage>
        <taxon>Eukaryota</taxon>
        <taxon>Viridiplantae</taxon>
        <taxon>Streptophyta</taxon>
        <taxon>Embryophyta</taxon>
        <taxon>Tracheophyta</taxon>
        <taxon>Spermatophyta</taxon>
        <taxon>Magnoliopsida</taxon>
        <taxon>Liliopsida</taxon>
        <taxon>Poales</taxon>
        <taxon>Poaceae</taxon>
        <taxon>PACMAD clade</taxon>
        <taxon>Panicoideae</taxon>
        <taxon>Panicodae</taxon>
        <taxon>Paniceae</taxon>
        <taxon>Anthephorinae</taxon>
        <taxon>Digitaria</taxon>
    </lineage>
</organism>
<proteinExistence type="predicted"/>
<evidence type="ECO:0000313" key="4">
    <source>
        <dbReference type="Proteomes" id="UP000636709"/>
    </source>
</evidence>
<dbReference type="AlphaFoldDB" id="A0A835FKD8"/>
<evidence type="ECO:0000256" key="1">
    <source>
        <dbReference type="ARBA" id="ARBA00022581"/>
    </source>
</evidence>
<gene>
    <name evidence="3" type="ORF">HU200_009645</name>
</gene>
<feature type="region of interest" description="Disordered" evidence="2">
    <location>
        <begin position="133"/>
        <end position="177"/>
    </location>
</feature>
<keyword evidence="4" id="KW-1185">Reference proteome</keyword>
<evidence type="ECO:0000313" key="3">
    <source>
        <dbReference type="EMBL" id="KAF8762258.1"/>
    </source>
</evidence>
<reference evidence="3" key="1">
    <citation type="submission" date="2020-07" db="EMBL/GenBank/DDBJ databases">
        <title>Genome sequence and genetic diversity analysis of an under-domesticated orphan crop, white fonio (Digitaria exilis).</title>
        <authorList>
            <person name="Bennetzen J.L."/>
            <person name="Chen S."/>
            <person name="Ma X."/>
            <person name="Wang X."/>
            <person name="Yssel A.E.J."/>
            <person name="Chaluvadi S.R."/>
            <person name="Johnson M."/>
            <person name="Gangashetty P."/>
            <person name="Hamidou F."/>
            <person name="Sanogo M.D."/>
            <person name="Zwaenepoel A."/>
            <person name="Wallace J."/>
            <person name="Van De Peer Y."/>
            <person name="Van Deynze A."/>
        </authorList>
    </citation>
    <scope>NUCLEOTIDE SEQUENCE</scope>
    <source>
        <tissue evidence="3">Leaves</tissue>
    </source>
</reference>
<dbReference type="PANTHER" id="PTHR13037:SF24">
    <property type="entry name" value="POLYCOMB PROTEIN PCL-RELATED"/>
    <property type="match status" value="1"/>
</dbReference>
<dbReference type="Proteomes" id="UP000636709">
    <property type="component" value="Unassembled WGS sequence"/>
</dbReference>
<dbReference type="OrthoDB" id="1470350at2759"/>
<accession>A0A835FKD8</accession>
<dbReference type="PANTHER" id="PTHR13037">
    <property type="entry name" value="FORMIN"/>
    <property type="match status" value="1"/>
</dbReference>
<name>A0A835FKD8_9POAL</name>
<feature type="compositionally biased region" description="Pro residues" evidence="2">
    <location>
        <begin position="157"/>
        <end position="172"/>
    </location>
</feature>
<sequence>MFARNYDEGSVVFQLQGEHDSYTTKAHSKSGDHRSISRDHGMKDIMSFIAPAMMVDEIIEEAKNLFLTSKEMLNSLHTWRHGRTVHADDNADGHRCGSRWLSCHSAMAEGCAWRSNSCQAVRDPAVADVHARRQTARRKGDAPSRVSATRRLEPQTPQYPYPPTQQKAPPPSKLSKTSVFTTSNLTDIVSPYPTSVGTATILSLTLSRQAHLCWWYIPGIIVNAVTSHLAFSITPAVYITCVVMGSGLSTHLAVPMEAAFMMSTSPVGSSTMSPITVTTGTSSTTHSATAMSVGAMSARVFQWEGEVVSTMSCAAIDEDLTSASARKPGKEDGGLWSPTMDWREAAEWGLVVRPFSTATPFSPALAPARKDLLLPRARTGLWSESDLAPPLFFVARMPKLPHPLCSPHPSLSSIRVAPPHPVDRSSRQVEARRQSSLIHLEDSQLEHTYVSMSSATPSRILQASLLPFIAAGGASPSPPSTSAASESLLVIPVLSSIRFPTKSPASRAQEPLFAMPTASPLRRINGLREQGGWQTQGGHQDVRLPPGEITVVLDRVTSHNLRGTGGAPTTSRRRPFRSPLSTVDEFLKCRCEWLIEEICRPQRELQELHALKLAPPVMTPQLWASSSSRFCSHCSTRLLHAPDAPPPSTAAAYRQPSTHLCHSRAHPPPAPATPLPSPSVPAADPCSAPCHPLSPPCWPCRGARATPQRRRRLQATTPAPGHSSPTIMASVPPPSRSPHRRTRRLTPAAPWRCGLRVHDTCSDQIECAATLTKPLPKQQAAIHGSDGF</sequence>
<evidence type="ECO:0000256" key="2">
    <source>
        <dbReference type="SAM" id="MobiDB-lite"/>
    </source>
</evidence>
<keyword evidence="1" id="KW-0945">Host-virus interaction</keyword>
<dbReference type="EMBL" id="JACEFO010000661">
    <property type="protein sequence ID" value="KAF8762258.1"/>
    <property type="molecule type" value="Genomic_DNA"/>
</dbReference>
<feature type="region of interest" description="Disordered" evidence="2">
    <location>
        <begin position="708"/>
        <end position="744"/>
    </location>
</feature>
<comment type="caution">
    <text evidence="3">The sequence shown here is derived from an EMBL/GenBank/DDBJ whole genome shotgun (WGS) entry which is preliminary data.</text>
</comment>